<evidence type="ECO:0000313" key="3">
    <source>
        <dbReference type="Proteomes" id="UP000281474"/>
    </source>
</evidence>
<comment type="similarity">
    <text evidence="1">Belongs to the UPF0231 family.</text>
</comment>
<evidence type="ECO:0000256" key="1">
    <source>
        <dbReference type="ARBA" id="ARBA00005367"/>
    </source>
</evidence>
<proteinExistence type="inferred from homology"/>
<organism evidence="2 3">
    <name type="scientific">Parashewanella curva</name>
    <dbReference type="NCBI Taxonomy" id="2338552"/>
    <lineage>
        <taxon>Bacteria</taxon>
        <taxon>Pseudomonadati</taxon>
        <taxon>Pseudomonadota</taxon>
        <taxon>Gammaproteobacteria</taxon>
        <taxon>Alteromonadales</taxon>
        <taxon>Shewanellaceae</taxon>
        <taxon>Parashewanella</taxon>
    </lineage>
</organism>
<comment type="caution">
    <text evidence="2">The sequence shown here is derived from an EMBL/GenBank/DDBJ whole genome shotgun (WGS) entry which is preliminary data.</text>
</comment>
<dbReference type="Proteomes" id="UP000281474">
    <property type="component" value="Unassembled WGS sequence"/>
</dbReference>
<accession>A0A3L8PZ22</accession>
<reference evidence="2 3" key="1">
    <citation type="submission" date="2018-09" db="EMBL/GenBank/DDBJ databases">
        <title>Phylogeny of the Shewanellaceae, and recommendation for two new genera, Pseudoshewanella and Parashewanella.</title>
        <authorList>
            <person name="Wang G."/>
        </authorList>
    </citation>
    <scope>NUCLEOTIDE SEQUENCE [LARGE SCALE GENOMIC DNA]</scope>
    <source>
        <strain evidence="2 3">C51</strain>
    </source>
</reference>
<evidence type="ECO:0000313" key="2">
    <source>
        <dbReference type="EMBL" id="RLV60545.1"/>
    </source>
</evidence>
<dbReference type="PIRSF" id="PIRSF006287">
    <property type="entry name" value="UCP006287"/>
    <property type="match status" value="1"/>
</dbReference>
<dbReference type="InterPro" id="IPR008249">
    <property type="entry name" value="UPF0231"/>
</dbReference>
<sequence length="122" mass="14257">MDFEFRHSTFDDSIHAFFSMEHHALGRWFTEELSQQPDTISKIELVIEELQSGKRHEWKLIGRTLSLELHRDQALIVDNSLGIDCEEDLQEDMNLYDSELTATCGLEDFEQALMSFKSFVKN</sequence>
<keyword evidence="3" id="KW-1185">Reference proteome</keyword>
<name>A0A3L8PZ22_9GAMM</name>
<dbReference type="RefSeq" id="WP_121838152.1">
    <property type="nucleotide sequence ID" value="NZ_ML014763.1"/>
</dbReference>
<dbReference type="AlphaFoldDB" id="A0A3L8PZ22"/>
<dbReference type="Pfam" id="PF06062">
    <property type="entry name" value="UPF0231"/>
    <property type="match status" value="1"/>
</dbReference>
<dbReference type="EMBL" id="QZEI01000014">
    <property type="protein sequence ID" value="RLV60545.1"/>
    <property type="molecule type" value="Genomic_DNA"/>
</dbReference>
<protein>
    <submittedName>
        <fullName evidence="2">UPF0231 family protein</fullName>
    </submittedName>
</protein>
<dbReference type="OrthoDB" id="5739292at2"/>
<gene>
    <name evidence="2" type="ORF">D5018_06245</name>
</gene>